<dbReference type="GO" id="GO:0005615">
    <property type="term" value="C:extracellular space"/>
    <property type="evidence" value="ECO:0007669"/>
    <property type="project" value="TreeGrafter"/>
</dbReference>
<evidence type="ECO:0000256" key="6">
    <source>
        <dbReference type="SAM" id="SignalP"/>
    </source>
</evidence>
<reference evidence="8" key="1">
    <citation type="submission" date="2025-08" db="UniProtKB">
        <authorList>
            <consortium name="Ensembl"/>
        </authorList>
    </citation>
    <scope>IDENTIFICATION</scope>
</reference>
<protein>
    <recommendedName>
        <fullName evidence="7">C-type lectin domain-containing protein</fullName>
    </recommendedName>
</protein>
<evidence type="ECO:0000256" key="3">
    <source>
        <dbReference type="ARBA" id="ARBA00022729"/>
    </source>
</evidence>
<keyword evidence="2" id="KW-0964">Secreted</keyword>
<dbReference type="SUPFAM" id="SSF56436">
    <property type="entry name" value="C-type lectin-like"/>
    <property type="match status" value="1"/>
</dbReference>
<name>A0A8C3K4J6_9CHAR</name>
<proteinExistence type="predicted"/>
<keyword evidence="9" id="KW-1185">Reference proteome</keyword>
<organism evidence="8 9">
    <name type="scientific">Calidris pygmaea</name>
    <name type="common">Spoon-billed sandpiper</name>
    <dbReference type="NCBI Taxonomy" id="425635"/>
    <lineage>
        <taxon>Eukaryota</taxon>
        <taxon>Metazoa</taxon>
        <taxon>Chordata</taxon>
        <taxon>Craniata</taxon>
        <taxon>Vertebrata</taxon>
        <taxon>Euteleostomi</taxon>
        <taxon>Archelosauria</taxon>
        <taxon>Archosauria</taxon>
        <taxon>Dinosauria</taxon>
        <taxon>Saurischia</taxon>
        <taxon>Theropoda</taxon>
        <taxon>Coelurosauria</taxon>
        <taxon>Aves</taxon>
        <taxon>Neognathae</taxon>
        <taxon>Neoaves</taxon>
        <taxon>Charadriiformes</taxon>
        <taxon>Scolopacidae</taxon>
        <taxon>Calidris</taxon>
    </lineage>
</organism>
<dbReference type="InterPro" id="IPR018378">
    <property type="entry name" value="C-type_lectin_CS"/>
</dbReference>
<sequence length="202" mass="22849">MLSPRLFHKILGVALFLFPCCAEGKPAGNWLLPVFGHLVGDGRDEGFMPGMQFPPPFLSRSEDVIRQLEHRISRLEGVLRFKKMITESGGKIFATNGKKADFDTTMKKCKEVGGSIATPRNPGENDAILYFVKDANTYAYLGMKESLIPRKFQFLDGTELNYTNWHLNEPSGKGEEECVEMYTDGTWNDKKCNQNRLIVCQF</sequence>
<dbReference type="GO" id="GO:0008083">
    <property type="term" value="F:growth factor activity"/>
    <property type="evidence" value="ECO:0007669"/>
    <property type="project" value="TreeGrafter"/>
</dbReference>
<dbReference type="Ensembl" id="ENSCPGT00000019131.1">
    <property type="protein sequence ID" value="ENSCPGP00000017485.1"/>
    <property type="gene ID" value="ENSCPGG00000012283.1"/>
</dbReference>
<dbReference type="SMART" id="SM00034">
    <property type="entry name" value="CLECT"/>
    <property type="match status" value="1"/>
</dbReference>
<evidence type="ECO:0000313" key="9">
    <source>
        <dbReference type="Proteomes" id="UP000694419"/>
    </source>
</evidence>
<dbReference type="GO" id="GO:0030246">
    <property type="term" value="F:carbohydrate binding"/>
    <property type="evidence" value="ECO:0007669"/>
    <property type="project" value="UniProtKB-KW"/>
</dbReference>
<evidence type="ECO:0000256" key="5">
    <source>
        <dbReference type="ARBA" id="ARBA00023157"/>
    </source>
</evidence>
<keyword evidence="5" id="KW-1015">Disulfide bond</keyword>
<evidence type="ECO:0000259" key="7">
    <source>
        <dbReference type="PROSITE" id="PS50041"/>
    </source>
</evidence>
<comment type="subcellular location">
    <subcellularLocation>
        <location evidence="1">Secreted</location>
    </subcellularLocation>
</comment>
<evidence type="ECO:0000313" key="8">
    <source>
        <dbReference type="Ensembl" id="ENSCPGP00000017485.1"/>
    </source>
</evidence>
<dbReference type="PANTHER" id="PTHR22799:SF1">
    <property type="entry name" value="C-TYPE LECTIN DOMAIN FAMILY 11 MEMBER A"/>
    <property type="match status" value="1"/>
</dbReference>
<feature type="signal peptide" evidence="6">
    <location>
        <begin position="1"/>
        <end position="22"/>
    </location>
</feature>
<evidence type="ECO:0000256" key="4">
    <source>
        <dbReference type="ARBA" id="ARBA00022734"/>
    </source>
</evidence>
<evidence type="ECO:0000256" key="2">
    <source>
        <dbReference type="ARBA" id="ARBA00022525"/>
    </source>
</evidence>
<dbReference type="Pfam" id="PF00059">
    <property type="entry name" value="Lectin_C"/>
    <property type="match status" value="1"/>
</dbReference>
<dbReference type="GO" id="GO:0001503">
    <property type="term" value="P:ossification"/>
    <property type="evidence" value="ECO:0007669"/>
    <property type="project" value="TreeGrafter"/>
</dbReference>
<dbReference type="InterPro" id="IPR016187">
    <property type="entry name" value="CTDL_fold"/>
</dbReference>
<reference evidence="8" key="2">
    <citation type="submission" date="2025-09" db="UniProtKB">
        <authorList>
            <consortium name="Ensembl"/>
        </authorList>
    </citation>
    <scope>IDENTIFICATION</scope>
</reference>
<feature type="domain" description="C-type lectin" evidence="7">
    <location>
        <begin position="109"/>
        <end position="201"/>
    </location>
</feature>
<dbReference type="PROSITE" id="PS00615">
    <property type="entry name" value="C_TYPE_LECTIN_1"/>
    <property type="match status" value="1"/>
</dbReference>
<keyword evidence="3 6" id="KW-0732">Signal</keyword>
<dbReference type="Proteomes" id="UP000694419">
    <property type="component" value="Unplaced"/>
</dbReference>
<evidence type="ECO:0000256" key="1">
    <source>
        <dbReference type="ARBA" id="ARBA00004613"/>
    </source>
</evidence>
<dbReference type="InterPro" id="IPR001304">
    <property type="entry name" value="C-type_lectin-like"/>
</dbReference>
<dbReference type="PROSITE" id="PS50041">
    <property type="entry name" value="C_TYPE_LECTIN_2"/>
    <property type="match status" value="1"/>
</dbReference>
<feature type="chain" id="PRO_5034967875" description="C-type lectin domain-containing protein" evidence="6">
    <location>
        <begin position="23"/>
        <end position="202"/>
    </location>
</feature>
<dbReference type="Gene3D" id="3.10.100.10">
    <property type="entry name" value="Mannose-Binding Protein A, subunit A"/>
    <property type="match status" value="1"/>
</dbReference>
<accession>A0A8C3K4J6</accession>
<keyword evidence="4" id="KW-0430">Lectin</keyword>
<dbReference type="InterPro" id="IPR016186">
    <property type="entry name" value="C-type_lectin-like/link_sf"/>
</dbReference>
<dbReference type="AlphaFoldDB" id="A0A8C3K4J6"/>
<dbReference type="InterPro" id="IPR051663">
    <property type="entry name" value="CLec_Tetranectin-domain"/>
</dbReference>
<dbReference type="PANTHER" id="PTHR22799">
    <property type="entry name" value="TETRANECTIN-RELATED"/>
    <property type="match status" value="1"/>
</dbReference>